<dbReference type="EMBL" id="GG657461">
    <property type="protein sequence ID" value="OAT10853.1"/>
    <property type="molecule type" value="Genomic_DNA"/>
</dbReference>
<dbReference type="VEuPathDB" id="FungiDB:BDBG_06641"/>
<dbReference type="GO" id="GO:0008289">
    <property type="term" value="F:lipid binding"/>
    <property type="evidence" value="ECO:0007669"/>
    <property type="project" value="UniProtKB-KW"/>
</dbReference>
<dbReference type="GO" id="GO:0005789">
    <property type="term" value="C:endoplasmic reticulum membrane"/>
    <property type="evidence" value="ECO:0007669"/>
    <property type="project" value="UniProtKB-SubCell"/>
</dbReference>
<dbReference type="GO" id="GO:1990456">
    <property type="term" value="P:mitochondrion-endoplasmic reticulum membrane tethering"/>
    <property type="evidence" value="ECO:0007669"/>
    <property type="project" value="TreeGrafter"/>
</dbReference>
<feature type="domain" description="SMP-LTD" evidence="11">
    <location>
        <begin position="279"/>
        <end position="472"/>
    </location>
</feature>
<evidence type="ECO:0000256" key="8">
    <source>
        <dbReference type="ARBA" id="ARBA00023136"/>
    </source>
</evidence>
<evidence type="ECO:0000256" key="4">
    <source>
        <dbReference type="ARBA" id="ARBA00022824"/>
    </source>
</evidence>
<feature type="compositionally biased region" description="Pro residues" evidence="9">
    <location>
        <begin position="755"/>
        <end position="767"/>
    </location>
</feature>
<comment type="subcellular location">
    <subcellularLocation>
        <location evidence="1">Endoplasmic reticulum membrane</location>
    </subcellularLocation>
</comment>
<feature type="region of interest" description="Disordered" evidence="9">
    <location>
        <begin position="515"/>
        <end position="538"/>
    </location>
</feature>
<protein>
    <submittedName>
        <fullName evidence="12">Putative PH domain-containing protein</fullName>
    </submittedName>
</protein>
<evidence type="ECO:0000313" key="12">
    <source>
        <dbReference type="EMBL" id="OAT10853.1"/>
    </source>
</evidence>
<feature type="region of interest" description="Disordered" evidence="9">
    <location>
        <begin position="38"/>
        <end position="57"/>
    </location>
</feature>
<dbReference type="GO" id="GO:0032865">
    <property type="term" value="C:ERMES complex"/>
    <property type="evidence" value="ECO:0007669"/>
    <property type="project" value="TreeGrafter"/>
</dbReference>
<evidence type="ECO:0000259" key="11">
    <source>
        <dbReference type="PROSITE" id="PS51847"/>
    </source>
</evidence>
<reference evidence="13" key="1">
    <citation type="journal article" date="2015" name="PLoS Genet.">
        <title>The dynamic genome and transcriptome of the human fungal pathogen Blastomyces and close relative Emmonsia.</title>
        <authorList>
            <person name="Munoz J.F."/>
            <person name="Gauthier G.M."/>
            <person name="Desjardins C.A."/>
            <person name="Gallo J.E."/>
            <person name="Holder J."/>
            <person name="Sullivan T.D."/>
            <person name="Marty A.J."/>
            <person name="Carmen J.C."/>
            <person name="Chen Z."/>
            <person name="Ding L."/>
            <person name="Gujja S."/>
            <person name="Magrini V."/>
            <person name="Misas E."/>
            <person name="Mitreva M."/>
            <person name="Priest M."/>
            <person name="Saif S."/>
            <person name="Whiston E.A."/>
            <person name="Young S."/>
            <person name="Zeng Q."/>
            <person name="Goldman W.E."/>
            <person name="Mardis E.R."/>
            <person name="Taylor J.W."/>
            <person name="McEwen J.G."/>
            <person name="Clay O.K."/>
            <person name="Klein B.S."/>
            <person name="Cuomo C.A."/>
        </authorList>
    </citation>
    <scope>NUCLEOTIDE SEQUENCE [LARGE SCALE GENOMIC DNA]</scope>
    <source>
        <strain evidence="13">SLH14081</strain>
    </source>
</reference>
<accession>A0A179USU5</accession>
<name>A0A179USU5_BLAGS</name>
<dbReference type="GeneID" id="8503185"/>
<evidence type="ECO:0000256" key="9">
    <source>
        <dbReference type="SAM" id="MobiDB-lite"/>
    </source>
</evidence>
<sequence length="931" mass="102299">MGSFNGYVTVYILGGVTFIPLILSLILLHAHLTFPKLSKHGKPDEDPRADSIRHPTDDQFSLKTGTDVLAEKFQRAHESDVAAGYFAVCREYVPGGVNGKPPERTTPAGEVVAAESPSVYQSMYRSIFDRKQAPTIDPAKGNGKNTRKARNVFYVILRHGHLMLYDDAEQIEVRYVISLAHHDVSIYNGGEQIPEGELWIKRNAICLTRKQGSIPDALESRSSTLPFYLFSENLSEKEDFYFAILKNLEKIPDSPHSPPTPQHYDVKHIVTLIQRLHSSEEHLQTRWINALMGRLFLAMYKTPDFESFIRKKITKKISRVTKPNFITKISLQKIDAGEGAPLITNPRLRDLTIDGDCCVEADINYSGNFRLEVAATARIELGTRFKPREVDLVLAVVLKSLKGHGLLRFKPPPSNRLWVSFESMPHMEMSIEPIVSSRQITYGVILRAIESRIREVVAESLVLPFWDDIPFLDTEHETFRGGIWHHPPTPPSKTVIPDETETQQQIHDLVSPLDAVSTKNDATITPPSPALTDQSSKSIPSTLGELGLSVSSGVDRINRLDPPRVIRSRTFSNVAGPVVTADTVEVDHSVWDSKLEEKDATTAMIEISNRSQPNSPAGTPVGSPPIESSSFHKRSATRRCSSISDETRPIDITPRTPSIPDRSSPATLSISSSPRSSSLSLKSETTKQNTTSGPQPSIDITSVKPPERQVIGSIGSAAAAARKWGLNVLKRNGEPSSRGDNRTPMPDHPIGRGRPLPPPGMPLPPPDRFGFLSNPSMPKRKQLPPPLLPERPQKASRPVPKPPLPSRGNLSIRGSQEQVLDELLIIEAPLGSEPTTPVTDLAPRNSNDNDNNTETMTANDTGSNLPPTEDKASVAATTESVGAESSMDSDPKPLEDDTQSTGTPSTKDETIAKPSSVPTPNEHTPDILFHS</sequence>
<proteinExistence type="predicted"/>
<evidence type="ECO:0000256" key="1">
    <source>
        <dbReference type="ARBA" id="ARBA00004586"/>
    </source>
</evidence>
<dbReference type="OrthoDB" id="26740at2759"/>
<dbReference type="PANTHER" id="PTHR13466">
    <property type="entry name" value="TEX2 PROTEIN-RELATED"/>
    <property type="match status" value="1"/>
</dbReference>
<keyword evidence="7" id="KW-0446">Lipid-binding</keyword>
<dbReference type="RefSeq" id="XP_002623202.1">
    <property type="nucleotide sequence ID" value="XM_002623156.2"/>
</dbReference>
<feature type="compositionally biased region" description="Basic and acidic residues" evidence="9">
    <location>
        <begin position="41"/>
        <end position="57"/>
    </location>
</feature>
<keyword evidence="3 10" id="KW-0812">Transmembrane</keyword>
<evidence type="ECO:0000256" key="6">
    <source>
        <dbReference type="ARBA" id="ARBA00023055"/>
    </source>
</evidence>
<feature type="compositionally biased region" description="Basic and acidic residues" evidence="9">
    <location>
        <begin position="731"/>
        <end position="741"/>
    </location>
</feature>
<feature type="compositionally biased region" description="Polar residues" evidence="9">
    <location>
        <begin position="833"/>
        <end position="866"/>
    </location>
</feature>
<organism evidence="12 13">
    <name type="scientific">Blastomyces gilchristii (strain SLH14081)</name>
    <name type="common">Blastomyces dermatitidis</name>
    <dbReference type="NCBI Taxonomy" id="559298"/>
    <lineage>
        <taxon>Eukaryota</taxon>
        <taxon>Fungi</taxon>
        <taxon>Dikarya</taxon>
        <taxon>Ascomycota</taxon>
        <taxon>Pezizomycotina</taxon>
        <taxon>Eurotiomycetes</taxon>
        <taxon>Eurotiomycetidae</taxon>
        <taxon>Onygenales</taxon>
        <taxon>Ajellomycetaceae</taxon>
        <taxon>Blastomyces</taxon>
    </lineage>
</organism>
<dbReference type="InterPro" id="IPR031468">
    <property type="entry name" value="SMP_LBD"/>
</dbReference>
<evidence type="ECO:0000313" key="13">
    <source>
        <dbReference type="Proteomes" id="UP000002038"/>
    </source>
</evidence>
<feature type="region of interest" description="Disordered" evidence="9">
    <location>
        <begin position="730"/>
        <end position="815"/>
    </location>
</feature>
<evidence type="ECO:0000256" key="7">
    <source>
        <dbReference type="ARBA" id="ARBA00023121"/>
    </source>
</evidence>
<evidence type="ECO:0000256" key="3">
    <source>
        <dbReference type="ARBA" id="ARBA00022692"/>
    </source>
</evidence>
<evidence type="ECO:0000256" key="10">
    <source>
        <dbReference type="SAM" id="Phobius"/>
    </source>
</evidence>
<evidence type="ECO:0000256" key="5">
    <source>
        <dbReference type="ARBA" id="ARBA00022989"/>
    </source>
</evidence>
<dbReference type="STRING" id="559298.A0A179USU5"/>
<feature type="compositionally biased region" description="Polar residues" evidence="9">
    <location>
        <begin position="686"/>
        <end position="700"/>
    </location>
</feature>
<keyword evidence="2" id="KW-0813">Transport</keyword>
<keyword evidence="6" id="KW-0445">Lipid transport</keyword>
<feature type="transmembrane region" description="Helical" evidence="10">
    <location>
        <begin position="6"/>
        <end position="28"/>
    </location>
</feature>
<dbReference type="Pfam" id="PF15413">
    <property type="entry name" value="PH_11"/>
    <property type="match status" value="1"/>
</dbReference>
<dbReference type="PROSITE" id="PS51847">
    <property type="entry name" value="SMP"/>
    <property type="match status" value="1"/>
</dbReference>
<gene>
    <name evidence="12" type="ORF">BDBG_06641</name>
</gene>
<feature type="compositionally biased region" description="Polar residues" evidence="9">
    <location>
        <begin position="517"/>
        <end position="538"/>
    </location>
</feature>
<keyword evidence="4" id="KW-0256">Endoplasmic reticulum</keyword>
<dbReference type="PANTHER" id="PTHR13466:SF19">
    <property type="entry name" value="NUCLEUS-VACUOLE JUNCTION PROTEIN 2"/>
    <property type="match status" value="1"/>
</dbReference>
<keyword evidence="13" id="KW-1185">Reference proteome</keyword>
<dbReference type="GO" id="GO:0015914">
    <property type="term" value="P:phospholipid transport"/>
    <property type="evidence" value="ECO:0007669"/>
    <property type="project" value="TreeGrafter"/>
</dbReference>
<evidence type="ECO:0000256" key="2">
    <source>
        <dbReference type="ARBA" id="ARBA00022448"/>
    </source>
</evidence>
<keyword evidence="5 10" id="KW-1133">Transmembrane helix</keyword>
<dbReference type="CDD" id="cd21675">
    <property type="entry name" value="SMP_TEX2"/>
    <property type="match status" value="1"/>
</dbReference>
<keyword evidence="8 10" id="KW-0472">Membrane</keyword>
<feature type="compositionally biased region" description="Low complexity" evidence="9">
    <location>
        <begin position="663"/>
        <end position="683"/>
    </location>
</feature>
<dbReference type="Proteomes" id="UP000002038">
    <property type="component" value="Unassembled WGS sequence"/>
</dbReference>
<feature type="region of interest" description="Disordered" evidence="9">
    <location>
        <begin position="607"/>
        <end position="706"/>
    </location>
</feature>
<dbReference type="KEGG" id="bgh:BDBG_06641"/>
<feature type="region of interest" description="Disordered" evidence="9">
    <location>
        <begin position="827"/>
        <end position="931"/>
    </location>
</feature>
<feature type="compositionally biased region" description="Polar residues" evidence="9">
    <location>
        <begin position="608"/>
        <end position="617"/>
    </location>
</feature>
<dbReference type="AlphaFoldDB" id="A0A179USU5"/>